<evidence type="ECO:0000313" key="2">
    <source>
        <dbReference type="Proteomes" id="UP000235025"/>
    </source>
</evidence>
<proteinExistence type="predicted"/>
<name>A0A2N6KHR0_9CYAN</name>
<reference evidence="1 2" key="1">
    <citation type="submission" date="2017-07" db="EMBL/GenBank/DDBJ databases">
        <title>Genomes of Fischerella (Mastigocladus) sp. strains.</title>
        <authorList>
            <person name="Miller S.R."/>
        </authorList>
    </citation>
    <scope>NUCLEOTIDE SEQUENCE [LARGE SCALE GENOMIC DNA]</scope>
    <source>
        <strain evidence="1 2">CCMEE 5268</strain>
    </source>
</reference>
<sequence>MPLDADIQLISDVIPSRYRWETDIYKSILFYLNILTQLAMQLRKLNGIIMPPKRILTKFNLILIQSTKKESGNGIITTNHQPLTIFILLLLL</sequence>
<dbReference type="AlphaFoldDB" id="A0A2N6KHR0"/>
<dbReference type="EMBL" id="NMQA01000100">
    <property type="protein sequence ID" value="PLZ98948.1"/>
    <property type="molecule type" value="Genomic_DNA"/>
</dbReference>
<gene>
    <name evidence="1" type="ORF">CEN50_09285</name>
</gene>
<evidence type="ECO:0000313" key="1">
    <source>
        <dbReference type="EMBL" id="PLZ98948.1"/>
    </source>
</evidence>
<protein>
    <submittedName>
        <fullName evidence="1">Uncharacterized protein</fullName>
    </submittedName>
</protein>
<accession>A0A2N6KHR0</accession>
<dbReference type="Proteomes" id="UP000235025">
    <property type="component" value="Unassembled WGS sequence"/>
</dbReference>
<comment type="caution">
    <text evidence="1">The sequence shown here is derived from an EMBL/GenBank/DDBJ whole genome shotgun (WGS) entry which is preliminary data.</text>
</comment>
<organism evidence="1 2">
    <name type="scientific">Fischerella thermalis CCMEE 5268</name>
    <dbReference type="NCBI Taxonomy" id="2019662"/>
    <lineage>
        <taxon>Bacteria</taxon>
        <taxon>Bacillati</taxon>
        <taxon>Cyanobacteriota</taxon>
        <taxon>Cyanophyceae</taxon>
        <taxon>Nostocales</taxon>
        <taxon>Hapalosiphonaceae</taxon>
        <taxon>Fischerella</taxon>
    </lineage>
</organism>